<keyword evidence="1" id="KW-0472">Membrane</keyword>
<name>A0A455ZD08_9FLAO</name>
<dbReference type="AlphaFoldDB" id="A0A455ZD08"/>
<feature type="transmembrane region" description="Helical" evidence="1">
    <location>
        <begin position="7"/>
        <end position="29"/>
    </location>
</feature>
<reference evidence="2" key="1">
    <citation type="journal article" date="2014" name="Genome Biol. Evol.">
        <title>Comparative genomic analysis of malaria mosquito vector-associated novel pathogen Elizabethkingia anophelis.</title>
        <authorList>
            <person name="Teo J."/>
            <person name="Tan S.Y."/>
            <person name="Liu Y."/>
            <person name="Tay M."/>
            <person name="Ding Y."/>
            <person name="Li Y."/>
            <person name="Kjelleberg S."/>
            <person name="Givskov M."/>
            <person name="Lin R.T."/>
            <person name="Yang L."/>
        </authorList>
    </citation>
    <scope>NUCLEOTIDE SEQUENCE</scope>
</reference>
<dbReference type="EMBL" id="BK010592">
    <property type="protein sequence ID" value="DAC74630.1"/>
    <property type="molecule type" value="Genomic_DNA"/>
</dbReference>
<evidence type="ECO:0000313" key="2">
    <source>
        <dbReference type="EMBL" id="DAC74630.1"/>
    </source>
</evidence>
<gene>
    <name evidence="2" type="primary">ICEEaI(6)_PW2806_17927_18043</name>
</gene>
<reference evidence="2" key="4">
    <citation type="journal article" date="2016" name="Sci. Rep.">
        <title>Genomic epidemiology and global diversity of the emerging bacterial pathogen Elizabethkingia anophelis.</title>
        <authorList>
            <person name="Breurec S."/>
            <person name="Criscuolo A."/>
            <person name="Diancourt L."/>
            <person name="Rendueles O."/>
            <person name="Vandenbogaert M."/>
            <person name="Passet V."/>
            <person name="Caro V."/>
            <person name="Rocha E.P."/>
            <person name="Touchon M."/>
            <person name="Brisse S."/>
        </authorList>
    </citation>
    <scope>NUCLEOTIDE SEQUENCE</scope>
</reference>
<protein>
    <submittedName>
        <fullName evidence="2">Uncharacterized protein</fullName>
    </submittedName>
</protein>
<evidence type="ECO:0000256" key="1">
    <source>
        <dbReference type="SAM" id="Phobius"/>
    </source>
</evidence>
<reference evidence="2" key="6">
    <citation type="journal article" date="2017" name="Nat. Commun.">
        <title>Evolutionary dynamics and genomic features of the Elizabethkingia anophelis 2015 to 2016 Wisconsin outbreak strain.</title>
        <authorList>
            <person name="Perrin A."/>
            <person name="Larsonneur E."/>
            <person name="Nicholson A.C."/>
            <person name="Edwards D.J."/>
            <person name="Gundlach K.M."/>
            <person name="Whitney A.M."/>
            <person name="Gulvik C.A."/>
            <person name="Bell M.E."/>
            <person name="Rendueles O."/>
            <person name="Cury J."/>
            <person name="Hugon P."/>
            <person name="Clermont D."/>
            <person name="Enouf V."/>
            <person name="Loparev V."/>
            <person name="Juieng P."/>
            <person name="Monson T."/>
            <person name="Warshauer D."/>
            <person name="Elbadawi L.I."/>
            <person name="Walters M.S."/>
            <person name="Crist M.B."/>
            <person name="Noble-Wang J."/>
            <person name="Borlaug G."/>
            <person name="Rocha E.P.C."/>
            <person name="Criscuolo A."/>
            <person name="Touchon M."/>
            <person name="Davis J.P."/>
            <person name="Holt K.E."/>
            <person name="McQuiston J.R."/>
            <person name="Brisse S."/>
        </authorList>
    </citation>
    <scope>NUCLEOTIDE SEQUENCE</scope>
</reference>
<reference evidence="2" key="8">
    <citation type="journal article" date="2018" name="J. ISSAAS">
        <title>In Silico Identification of Three Types of Integrative and Conjugative Elements (ICEs) in Elizabethkingia anophelis Strains Isolated from Around the World.</title>
        <authorList>
            <person name="Xu J."/>
            <person name="Pei D."/>
            <person name="Nicholson A."/>
            <person name="Lan Y."/>
            <person name="Xia Q."/>
        </authorList>
    </citation>
    <scope>NUCLEOTIDE SEQUENCE</scope>
</reference>
<keyword evidence="1" id="KW-0812">Transmembrane</keyword>
<sequence>MKMIRRNLIIITAHAHSKILFAIISYYFMNYFVFTKTI</sequence>
<accession>A0A455ZD08</accession>
<keyword evidence="1" id="KW-1133">Transmembrane helix</keyword>
<organism evidence="2">
    <name type="scientific">Elizabethkingia anophelis</name>
    <dbReference type="NCBI Taxonomy" id="1117645"/>
    <lineage>
        <taxon>Bacteria</taxon>
        <taxon>Pseudomonadati</taxon>
        <taxon>Bacteroidota</taxon>
        <taxon>Flavobacteriia</taxon>
        <taxon>Flavobacteriales</taxon>
        <taxon>Weeksellaceae</taxon>
        <taxon>Elizabethkingia</taxon>
    </lineage>
</organism>
<reference evidence="2" key="5">
    <citation type="journal article" date="2017" name="Genome Announc.">
        <title>Complete Circularized Genome Sequences of Four Strains of Elizabethkingia anophelis, Including Two Novel Strains Isolated from Wild-Caught Anopheles sinensis.</title>
        <authorList>
            <person name="Pei D."/>
            <person name="Nicholson A.C."/>
            <person name="Jiang J."/>
            <person name="Chen H."/>
            <person name="Whitney A.M."/>
            <person name="Villarma A."/>
            <person name="Bell M."/>
            <person name="Humrighouse B."/>
            <person name="Rowe L.A."/>
            <person name="Sheth M."/>
            <person name="Batra D."/>
            <person name="Juieng P."/>
            <person name="Loparev V.N."/>
            <person name="McQuiston J.R."/>
            <person name="Lan Y."/>
            <person name="Ma Y."/>
            <person name="Xu J."/>
        </authorList>
    </citation>
    <scope>NUCLEOTIDE SEQUENCE</scope>
</reference>
<reference evidence="2" key="3">
    <citation type="journal article" date="2016" name="Genome Announc.">
        <title>Complete Genome Sequences of Four Strains from the 2015-2016 Elizabethkingia anophelis Outbreak.</title>
        <authorList>
            <person name="Nicholson A.C."/>
            <person name="Whitney A.M."/>
            <person name="Emery B.D."/>
            <person name="Bell M.E."/>
            <person name="Gartin J.T."/>
            <person name="Humrighouse B.W."/>
            <person name="Loparev V.N."/>
            <person name="Batra D."/>
            <person name="Sheth M."/>
            <person name="Rowe L.A."/>
            <person name="Juieng P."/>
            <person name="Knipe K."/>
            <person name="Gulvik C."/>
            <person name="McQuiston J.R."/>
        </authorList>
    </citation>
    <scope>NUCLEOTIDE SEQUENCE</scope>
</reference>
<reference evidence="2" key="2">
    <citation type="journal article" date="2014" name="PLoS ONE">
        <title>Insights from the genome annotation of Elizabethkingia anophelis from the malaria vector Anopheles gambiae.</title>
        <authorList>
            <person name="Kukutla P."/>
            <person name="Lindberg B.G."/>
            <person name="Pei D."/>
            <person name="Rayl M."/>
            <person name="Yu W."/>
            <person name="Steritz M."/>
            <person name="Faye I."/>
            <person name="Xu J."/>
        </authorList>
    </citation>
    <scope>NUCLEOTIDE SEQUENCE</scope>
</reference>
<reference evidence="2" key="7">
    <citation type="journal article" date="2017" name="Sci. Rep.">
        <title>Genomic features, phylogenetic relationships, and comparative genomics of Elizabethkingia anophelis strain EM361-97 isolated in Taiwan.</title>
        <authorList>
            <person name="Lin J.N."/>
            <person name="Lai C.H."/>
            <person name="Yang C.H."/>
            <person name="Huang Y.H."/>
            <person name="Lin H.H."/>
        </authorList>
    </citation>
    <scope>NUCLEOTIDE SEQUENCE</scope>
</reference>
<proteinExistence type="predicted"/>